<organism evidence="1 2">
    <name type="scientific">Novosphingobium cyanobacteriorum</name>
    <dbReference type="NCBI Taxonomy" id="3024215"/>
    <lineage>
        <taxon>Bacteria</taxon>
        <taxon>Pseudomonadati</taxon>
        <taxon>Pseudomonadota</taxon>
        <taxon>Alphaproteobacteria</taxon>
        <taxon>Sphingomonadales</taxon>
        <taxon>Sphingomonadaceae</taxon>
        <taxon>Novosphingobium</taxon>
    </lineage>
</organism>
<accession>A0ABT6CL99</accession>
<name>A0ABT6CL99_9SPHN</name>
<dbReference type="RefSeq" id="WP_277279467.1">
    <property type="nucleotide sequence ID" value="NZ_JAROCY010000016.1"/>
</dbReference>
<sequence>MPVGNLLDGVQCGIFLGVDTLALCRGRDHGIDEQFVGVGRLQCAKPGLRLFRPADLNRAILGTDEVDPAIGTNGLAQRLRIYAKVKDIRAFLKPDSAAKKGHA</sequence>
<evidence type="ECO:0000313" key="1">
    <source>
        <dbReference type="EMBL" id="MDF8334691.1"/>
    </source>
</evidence>
<dbReference type="EMBL" id="JAROCY010000016">
    <property type="protein sequence ID" value="MDF8334691.1"/>
    <property type="molecule type" value="Genomic_DNA"/>
</dbReference>
<proteinExistence type="predicted"/>
<comment type="caution">
    <text evidence="1">The sequence shown here is derived from an EMBL/GenBank/DDBJ whole genome shotgun (WGS) entry which is preliminary data.</text>
</comment>
<keyword evidence="2" id="KW-1185">Reference proteome</keyword>
<dbReference type="Proteomes" id="UP001222770">
    <property type="component" value="Unassembled WGS sequence"/>
</dbReference>
<reference evidence="1 2" key="1">
    <citation type="submission" date="2023-03" db="EMBL/GenBank/DDBJ databases">
        <title>Novosphingobium cyanobacteriorum sp. nov., isolated from a eutrophic reservoir during the Microcystis bloom period.</title>
        <authorList>
            <person name="Kang M."/>
            <person name="Le V."/>
            <person name="Ko S.-R."/>
            <person name="Lee S.-A."/>
            <person name="Ahn C.-Y."/>
        </authorList>
    </citation>
    <scope>NUCLEOTIDE SEQUENCE [LARGE SCALE GENOMIC DNA]</scope>
    <source>
        <strain evidence="1 2">HBC54</strain>
    </source>
</reference>
<evidence type="ECO:0000313" key="2">
    <source>
        <dbReference type="Proteomes" id="UP001222770"/>
    </source>
</evidence>
<protein>
    <submittedName>
        <fullName evidence="1">Uncharacterized protein</fullName>
    </submittedName>
</protein>
<gene>
    <name evidence="1" type="ORF">POM99_15890</name>
</gene>